<dbReference type="Proteomes" id="UP000185544">
    <property type="component" value="Chromosome"/>
</dbReference>
<protein>
    <submittedName>
        <fullName evidence="1">Uncharacterized protein</fullName>
    </submittedName>
</protein>
<organism evidence="1 2">
    <name type="scientific">Pajaroellobacter abortibovis</name>
    <dbReference type="NCBI Taxonomy" id="1882918"/>
    <lineage>
        <taxon>Bacteria</taxon>
        <taxon>Pseudomonadati</taxon>
        <taxon>Myxococcota</taxon>
        <taxon>Polyangia</taxon>
        <taxon>Polyangiales</taxon>
        <taxon>Polyangiaceae</taxon>
    </lineage>
</organism>
<dbReference type="KEGG" id="pabo:BCY86_01825"/>
<dbReference type="RefSeq" id="WP_075276204.1">
    <property type="nucleotide sequence ID" value="NZ_CP016908.1"/>
</dbReference>
<accession>A0A1L6MVV5</accession>
<dbReference type="EMBL" id="CP016908">
    <property type="protein sequence ID" value="APR99557.1"/>
    <property type="molecule type" value="Genomic_DNA"/>
</dbReference>
<dbReference type="STRING" id="1882918.BCY86_01825"/>
<sequence length="72" mass="8367">MWRGPIKCLSLGNLRIDHQLVRVLRRYRIQEIDLTGATYLLDSLRVLMGERTILAGTLERILIDEIGIDYLN</sequence>
<evidence type="ECO:0000313" key="2">
    <source>
        <dbReference type="Proteomes" id="UP000185544"/>
    </source>
</evidence>
<reference evidence="1 2" key="1">
    <citation type="submission" date="2016-08" db="EMBL/GenBank/DDBJ databases">
        <title>Identification and validation of antigenic proteins from Pajaroellobacter abortibovis using de-novo genome sequence assembly and reverse vaccinology.</title>
        <authorList>
            <person name="Welly B.T."/>
            <person name="Miller M.R."/>
            <person name="Stott J.L."/>
            <person name="Blanchard M.T."/>
            <person name="Islas-Trejo A.D."/>
            <person name="O'Rourke S.M."/>
            <person name="Young A.E."/>
            <person name="Medrano J.F."/>
            <person name="Van Eenennaam A.L."/>
        </authorList>
    </citation>
    <scope>NUCLEOTIDE SEQUENCE [LARGE SCALE GENOMIC DNA]</scope>
    <source>
        <strain evidence="1 2">BTF92-0548A/99-0131</strain>
    </source>
</reference>
<proteinExistence type="predicted"/>
<dbReference type="AlphaFoldDB" id="A0A1L6MVV5"/>
<gene>
    <name evidence="1" type="ORF">BCY86_01825</name>
</gene>
<evidence type="ECO:0000313" key="1">
    <source>
        <dbReference type="EMBL" id="APR99557.1"/>
    </source>
</evidence>
<keyword evidence="2" id="KW-1185">Reference proteome</keyword>
<name>A0A1L6MVV5_9BACT</name>